<keyword evidence="2" id="KW-1185">Reference proteome</keyword>
<dbReference type="GO" id="GO:0030254">
    <property type="term" value="P:protein secretion by the type III secretion system"/>
    <property type="evidence" value="ECO:0007669"/>
    <property type="project" value="InterPro"/>
</dbReference>
<reference evidence="1" key="1">
    <citation type="submission" date="2021-01" db="EMBL/GenBank/DDBJ databases">
        <title>Ramlibacter sp. strain AW1 16S ribosomal RNA gene Genome sequencing and assembly.</title>
        <authorList>
            <person name="Kang M."/>
        </authorList>
    </citation>
    <scope>NUCLEOTIDE SEQUENCE</scope>
    <source>
        <strain evidence="1">AW1</strain>
    </source>
</reference>
<dbReference type="InterPro" id="IPR010261">
    <property type="entry name" value="Tir_chaperone"/>
</dbReference>
<gene>
    <name evidence="1" type="ORF">JI739_00485</name>
</gene>
<dbReference type="Gene3D" id="3.30.1460.10">
    <property type="match status" value="1"/>
</dbReference>
<dbReference type="SUPFAM" id="SSF69635">
    <property type="entry name" value="Type III secretory system chaperone-like"/>
    <property type="match status" value="1"/>
</dbReference>
<comment type="caution">
    <text evidence="1">The sequence shown here is derived from an EMBL/GenBank/DDBJ whole genome shotgun (WGS) entry which is preliminary data.</text>
</comment>
<proteinExistence type="predicted"/>
<dbReference type="Proteomes" id="UP000613011">
    <property type="component" value="Unassembled WGS sequence"/>
</dbReference>
<evidence type="ECO:0000313" key="1">
    <source>
        <dbReference type="EMBL" id="MBL0418810.1"/>
    </source>
</evidence>
<dbReference type="EMBL" id="JAEQNA010000001">
    <property type="protein sequence ID" value="MBL0418810.1"/>
    <property type="molecule type" value="Genomic_DNA"/>
</dbReference>
<sequence>MTLNEALAGLNAQFRLEPFPPEEDGRTYYRFDEVTVGLAQAFQPGFLAARSWVGTVGCDDEAAVANLALANRRLPFAPDAVLGIDGEGEVFLDQRIGGDELTHDMLLNSLSRLVNEAQAWKQRLANGSPAAETKPDMGGLRA</sequence>
<dbReference type="AlphaFoldDB" id="A0A936ZKD5"/>
<dbReference type="Pfam" id="PF05932">
    <property type="entry name" value="CesT"/>
    <property type="match status" value="1"/>
</dbReference>
<dbReference type="CDD" id="cd16364">
    <property type="entry name" value="T3SC_I-like"/>
    <property type="match status" value="1"/>
</dbReference>
<dbReference type="RefSeq" id="WP_201681889.1">
    <property type="nucleotide sequence ID" value="NZ_JAEQNA010000001.1"/>
</dbReference>
<organism evidence="1 2">
    <name type="scientific">Ramlibacter aurantiacus</name>
    <dbReference type="NCBI Taxonomy" id="2801330"/>
    <lineage>
        <taxon>Bacteria</taxon>
        <taxon>Pseudomonadati</taxon>
        <taxon>Pseudomonadota</taxon>
        <taxon>Betaproteobacteria</taxon>
        <taxon>Burkholderiales</taxon>
        <taxon>Comamonadaceae</taxon>
        <taxon>Ramlibacter</taxon>
    </lineage>
</organism>
<protein>
    <submittedName>
        <fullName evidence="1">Type III secretion system chaperone</fullName>
    </submittedName>
</protein>
<accession>A0A936ZKD5</accession>
<name>A0A936ZKD5_9BURK</name>
<evidence type="ECO:0000313" key="2">
    <source>
        <dbReference type="Proteomes" id="UP000613011"/>
    </source>
</evidence>